<keyword evidence="3 6" id="KW-1133">Transmembrane helix</keyword>
<sequence length="1705" mass="190212">MNKKSIHFLKKTLRVLLWTVGSTVALLLLIIILIQLPSIQNFVKDKAITYLHEKIKTKVSLDRIAIKFPKDVVLEGFYFEDQKKKVLLAGKRLVVDVDLFKLISSELEINSVSLENVSANISRNKEGVFNFDYIIKAFESKEPKVEDPDSKPFTISVVKVNLDQIKLNYKDDFTKNNIKVNLTHFDTKFNTFDLDKMDFDIPHIDLNGLKLTLDQDVVEKIAEVSVETVDTISKRKDFKLKLGKISLAKIDIAYDNKDSKLDSGIKLGSLQLAVNEIDLNKQLLDFDTFEINDLKGNLRLGAKDKQLKAPDLDSTAIKQAGWKVKVKDVEIENVAFKFDDMQSKPVTKGIDYSHIDLKNFKLDAETLYYGNDTISGNIKSLTANEKSGLQIQSLKTDFFYGPKNASLNKLYIRTPQTLLQNKIIITYASLDALKKDLGNLTLDADLNQAKVGFKDILLFVPDLQNTNPFKSNPNAILYVDTRVKGKVKDLNISKFQMSGIGTTKVNLSGRITGLPDAQKAYYDVNIRQLSSTSKDVNSFVPAGTIPKNIQLPSQFNLQGKFKGSVQNFNTNLALSSSFGNAKVDALFDQRTKKKEKYDATVSLLDFDLGKLIKNDSVGKITLKAKVKGVGLDPATAKAELDGLVQKAVFNKYTYKDLALNGNIENGSFYVKSGMNDPNLNFNLTANGNTKEKYPSIKLKLNLDIADLEKLNLHAGPMKLRGNVDADVANSNPDFLNGKVFLSNIQILQDAEPIVLDSVRIIAFSDDSRNNIKITSQFLKAEVDGKYKLTTLAAAVKKSLSKYIDLKNPKVNGESDEQRLAFTLKIDNDPILFKLLPKLTGLEPIDIIGNYNNATDSLSIKGTIPRIVYADNTIADGKINIEAKESALEYQISLATIESGSLKIPFTSLSGKVENNTLTYALAVQDAKEKQQYYIAGSLNSEDSKNIFKIDAENFVLNYDKWNVDPENAIEFGDKRLYINKFFLENAGNELKIQSQGSEDNAPLQVDFVNFKIETILNMVKKDKLLMQGLINGNAVVENVMTSPIFKSDLKIDDFAFRGEAVGNIEIKVDNKTNDLLAANVTLKGGENDVTLDGNYAVKDGTLDFNVDLKKLTIKSIQGFTMENLADGTGYLSGSFKITGNASAPKVGGELVFNDAGFRVTQLNSYFKTDKEKITFSNDVINFDKFTLFDENDNELSVNGTITSPDFRNYNFALTILANDFRAIHSKAKDNDLFYGDLFLDTKLNIKGTLENPVVNGNIKINKETKFTLVLPQSDPSIADREGIVEFVDEDNMYLRQTAEIQDKLNQSQLVGMDVSVDISIDKEAELTLVIDKGNGDYLNLKGEAQLTGGIDPSGKTTLTGKYEFSDGAYEMNFNMIRRKFNIQKGSSIIWNGEPTMANLNITAIYKVETAPIDLLGNQLGSLSPSVKNTYKQKIPFQTLLKMKGELLKPEISFDIVLPDGNYNVSSDIVTASQTKLEQLRQEPAELNKQVFALLLLNRFIGENPFASESGGTNAGSLARQSVSKILSQQLNDLAGELVSGFQVEFDLQSTEDYTSGTMENRTDLNVGVSKKLLNDRLKVTVGSSFGVEGQERANEESTNIAGDVALDYQLTKDGRYMVRAYRKNQYQVAVEGQVVETGVAFIITMSYNKFRELFHRSAEEKEMIKEEKLRKEKQKLKEKEQKEKEDKKEEENQQEDQIEGNEQKA</sequence>
<dbReference type="Pfam" id="PF05359">
    <property type="entry name" value="DUF748"/>
    <property type="match status" value="1"/>
</dbReference>
<dbReference type="PANTHER" id="PTHR30441">
    <property type="entry name" value="DUF748 DOMAIN-CONTAINING PROTEIN"/>
    <property type="match status" value="1"/>
</dbReference>
<evidence type="ECO:0000256" key="4">
    <source>
        <dbReference type="ARBA" id="ARBA00023136"/>
    </source>
</evidence>
<name>A0A226GMX9_9FLAO</name>
<feature type="region of interest" description="Disordered" evidence="5">
    <location>
        <begin position="1661"/>
        <end position="1705"/>
    </location>
</feature>
<gene>
    <name evidence="8" type="ORF">B0A66_22335</name>
</gene>
<protein>
    <recommendedName>
        <fullName evidence="7">Translocation and assembly module TamB C-terminal domain-containing protein</fullName>
    </recommendedName>
</protein>
<dbReference type="GO" id="GO:0005886">
    <property type="term" value="C:plasma membrane"/>
    <property type="evidence" value="ECO:0007669"/>
    <property type="project" value="InterPro"/>
</dbReference>
<dbReference type="PANTHER" id="PTHR30441:SF8">
    <property type="entry name" value="DUF748 DOMAIN-CONTAINING PROTEIN"/>
    <property type="match status" value="1"/>
</dbReference>
<dbReference type="InterPro" id="IPR008023">
    <property type="entry name" value="DUF748"/>
</dbReference>
<evidence type="ECO:0000313" key="8">
    <source>
        <dbReference type="EMBL" id="OXA83392.1"/>
    </source>
</evidence>
<comment type="subcellular location">
    <subcellularLocation>
        <location evidence="1">Membrane</location>
        <topology evidence="1">Single-pass membrane protein</topology>
    </subcellularLocation>
</comment>
<dbReference type="Pfam" id="PF04357">
    <property type="entry name" value="TamB"/>
    <property type="match status" value="1"/>
</dbReference>
<dbReference type="GO" id="GO:0009306">
    <property type="term" value="P:protein secretion"/>
    <property type="evidence" value="ECO:0007669"/>
    <property type="project" value="InterPro"/>
</dbReference>
<evidence type="ECO:0000256" key="5">
    <source>
        <dbReference type="SAM" id="MobiDB-lite"/>
    </source>
</evidence>
<evidence type="ECO:0000256" key="1">
    <source>
        <dbReference type="ARBA" id="ARBA00004167"/>
    </source>
</evidence>
<evidence type="ECO:0000256" key="2">
    <source>
        <dbReference type="ARBA" id="ARBA00022692"/>
    </source>
</evidence>
<feature type="transmembrane region" description="Helical" evidence="6">
    <location>
        <begin position="12"/>
        <end position="34"/>
    </location>
</feature>
<dbReference type="InterPro" id="IPR052894">
    <property type="entry name" value="AsmA-related"/>
</dbReference>
<dbReference type="OrthoDB" id="9811276at2"/>
<proteinExistence type="predicted"/>
<feature type="compositionally biased region" description="Basic and acidic residues" evidence="5">
    <location>
        <begin position="1661"/>
        <end position="1691"/>
    </location>
</feature>
<dbReference type="RefSeq" id="WP_089052051.1">
    <property type="nucleotide sequence ID" value="NZ_FXTV01000014.1"/>
</dbReference>
<keyword evidence="4 6" id="KW-0472">Membrane</keyword>
<dbReference type="EMBL" id="MUGW01000083">
    <property type="protein sequence ID" value="OXA83392.1"/>
    <property type="molecule type" value="Genomic_DNA"/>
</dbReference>
<evidence type="ECO:0000313" key="9">
    <source>
        <dbReference type="Proteomes" id="UP000198345"/>
    </source>
</evidence>
<dbReference type="InterPro" id="IPR007452">
    <property type="entry name" value="TamB_C"/>
</dbReference>
<keyword evidence="2 6" id="KW-0812">Transmembrane</keyword>
<dbReference type="GO" id="GO:0090313">
    <property type="term" value="P:regulation of protein targeting to membrane"/>
    <property type="evidence" value="ECO:0007669"/>
    <property type="project" value="TreeGrafter"/>
</dbReference>
<evidence type="ECO:0000256" key="3">
    <source>
        <dbReference type="ARBA" id="ARBA00022989"/>
    </source>
</evidence>
<accession>A0A226GMX9</accession>
<evidence type="ECO:0000256" key="6">
    <source>
        <dbReference type="SAM" id="Phobius"/>
    </source>
</evidence>
<dbReference type="Proteomes" id="UP000198345">
    <property type="component" value="Unassembled WGS sequence"/>
</dbReference>
<keyword evidence="9" id="KW-1185">Reference proteome</keyword>
<feature type="domain" description="Translocation and assembly module TamB C-terminal" evidence="7">
    <location>
        <begin position="1189"/>
        <end position="1629"/>
    </location>
</feature>
<organism evidence="8 9">
    <name type="scientific">Flavobacterium hercynium</name>
    <dbReference type="NCBI Taxonomy" id="387094"/>
    <lineage>
        <taxon>Bacteria</taxon>
        <taxon>Pseudomonadati</taxon>
        <taxon>Bacteroidota</taxon>
        <taxon>Flavobacteriia</taxon>
        <taxon>Flavobacteriales</taxon>
        <taxon>Flavobacteriaceae</taxon>
        <taxon>Flavobacterium</taxon>
    </lineage>
</organism>
<evidence type="ECO:0000259" key="7">
    <source>
        <dbReference type="Pfam" id="PF04357"/>
    </source>
</evidence>
<comment type="caution">
    <text evidence="8">The sequence shown here is derived from an EMBL/GenBank/DDBJ whole genome shotgun (WGS) entry which is preliminary data.</text>
</comment>
<reference evidence="8 9" key="1">
    <citation type="submission" date="2016-11" db="EMBL/GenBank/DDBJ databases">
        <title>Whole genomes of Flavobacteriaceae.</title>
        <authorList>
            <person name="Stine C."/>
            <person name="Li C."/>
            <person name="Tadesse D."/>
        </authorList>
    </citation>
    <scope>NUCLEOTIDE SEQUENCE [LARGE SCALE GENOMIC DNA]</scope>
    <source>
        <strain evidence="8 9">DSM 18292</strain>
    </source>
</reference>